<dbReference type="InterPro" id="IPR054708">
    <property type="entry name" value="MTPAP-like_central"/>
</dbReference>
<evidence type="ECO:0000256" key="10">
    <source>
        <dbReference type="ARBA" id="ARBA00023170"/>
    </source>
</evidence>
<dbReference type="CDD" id="cd06960">
    <property type="entry name" value="NR_DBD_HNF4A"/>
    <property type="match status" value="1"/>
</dbReference>
<feature type="region of interest" description="Disordered" evidence="13">
    <location>
        <begin position="4198"/>
        <end position="4226"/>
    </location>
</feature>
<dbReference type="GO" id="GO:0008270">
    <property type="term" value="F:zinc ion binding"/>
    <property type="evidence" value="ECO:0007669"/>
    <property type="project" value="UniProtKB-KW"/>
</dbReference>
<dbReference type="SUPFAM" id="SSF48508">
    <property type="entry name" value="Nuclear receptor ligand-binding domain"/>
    <property type="match status" value="2"/>
</dbReference>
<evidence type="ECO:0000256" key="4">
    <source>
        <dbReference type="ARBA" id="ARBA00022771"/>
    </source>
</evidence>
<dbReference type="SMART" id="SM00399">
    <property type="entry name" value="ZnF_C4"/>
    <property type="match status" value="1"/>
</dbReference>
<dbReference type="Gene3D" id="2.10.25.10">
    <property type="entry name" value="Laminin"/>
    <property type="match status" value="6"/>
</dbReference>
<dbReference type="InterPro" id="IPR035500">
    <property type="entry name" value="NHR-like_dom_sf"/>
</dbReference>
<gene>
    <name evidence="14" type="primary">WBGene00115240</name>
</gene>
<dbReference type="CDD" id="cd19941">
    <property type="entry name" value="TIL"/>
    <property type="match status" value="6"/>
</dbReference>
<keyword evidence="4" id="KW-0863">Zinc-finger</keyword>
<dbReference type="PRINTS" id="PR00398">
    <property type="entry name" value="STRDHORMONER"/>
</dbReference>
<dbReference type="SUPFAM" id="SSF81301">
    <property type="entry name" value="Nucleotidyltransferase"/>
    <property type="match status" value="1"/>
</dbReference>
<feature type="region of interest" description="Disordered" evidence="13">
    <location>
        <begin position="3613"/>
        <end position="3649"/>
    </location>
</feature>
<evidence type="ECO:0000313" key="14">
    <source>
        <dbReference type="EnsemblMetazoa" id="PPA25686.1"/>
    </source>
</evidence>
<dbReference type="Pfam" id="PF01826">
    <property type="entry name" value="TIL"/>
    <property type="match status" value="5"/>
</dbReference>
<evidence type="ECO:0000313" key="15">
    <source>
        <dbReference type="Proteomes" id="UP000005239"/>
    </source>
</evidence>
<dbReference type="PROSITE" id="PS00031">
    <property type="entry name" value="NUCLEAR_REC_DBD_1"/>
    <property type="match status" value="1"/>
</dbReference>
<feature type="compositionally biased region" description="Basic residues" evidence="13">
    <location>
        <begin position="4213"/>
        <end position="4226"/>
    </location>
</feature>
<keyword evidence="6" id="KW-0646">Protease inhibitor</keyword>
<keyword evidence="3" id="KW-0479">Metal-binding</keyword>
<evidence type="ECO:0000256" key="11">
    <source>
        <dbReference type="ARBA" id="ARBA00023242"/>
    </source>
</evidence>
<dbReference type="SUPFAM" id="SSF117281">
    <property type="entry name" value="Kelch motif"/>
    <property type="match status" value="1"/>
</dbReference>
<keyword evidence="10" id="KW-0675">Receptor</keyword>
<accession>A0A8R1YQ20</accession>
<dbReference type="FunFam" id="3.30.50.10:FF:000030">
    <property type="entry name" value="Nuclear Hormone Receptor family"/>
    <property type="match status" value="1"/>
</dbReference>
<dbReference type="InterPro" id="IPR000536">
    <property type="entry name" value="Nucl_hrmn_rcpt_lig-bd"/>
</dbReference>
<reference evidence="14" key="2">
    <citation type="submission" date="2022-06" db="UniProtKB">
        <authorList>
            <consortium name="EnsemblMetazoa"/>
        </authorList>
    </citation>
    <scope>IDENTIFICATION</scope>
    <source>
        <strain evidence="14">PS312</strain>
    </source>
</reference>
<dbReference type="Gene3D" id="1.10.1410.10">
    <property type="match status" value="1"/>
</dbReference>
<protein>
    <submittedName>
        <fullName evidence="14">Nhr-47</fullName>
    </submittedName>
</protein>
<dbReference type="Gene3D" id="1.10.565.10">
    <property type="entry name" value="Retinoid X Receptor"/>
    <property type="match status" value="2"/>
</dbReference>
<evidence type="ECO:0000256" key="3">
    <source>
        <dbReference type="ARBA" id="ARBA00022723"/>
    </source>
</evidence>
<evidence type="ECO:0000256" key="1">
    <source>
        <dbReference type="ARBA" id="ARBA00004123"/>
    </source>
</evidence>
<dbReference type="InterPro" id="IPR050274">
    <property type="entry name" value="Nuclear_hormone_rcpt_NR2"/>
</dbReference>
<dbReference type="SUPFAM" id="SSF81631">
    <property type="entry name" value="PAP/OAS1 substrate-binding domain"/>
    <property type="match status" value="1"/>
</dbReference>
<reference evidence="15" key="1">
    <citation type="journal article" date="2008" name="Nat. Genet.">
        <title>The Pristionchus pacificus genome provides a unique perspective on nematode lifestyle and parasitism.</title>
        <authorList>
            <person name="Dieterich C."/>
            <person name="Clifton S.W."/>
            <person name="Schuster L.N."/>
            <person name="Chinwalla A."/>
            <person name="Delehaunty K."/>
            <person name="Dinkelacker I."/>
            <person name="Fulton L."/>
            <person name="Fulton R."/>
            <person name="Godfrey J."/>
            <person name="Minx P."/>
            <person name="Mitreva M."/>
            <person name="Roeseler W."/>
            <person name="Tian H."/>
            <person name="Witte H."/>
            <person name="Yang S.P."/>
            <person name="Wilson R.K."/>
            <person name="Sommer R.J."/>
        </authorList>
    </citation>
    <scope>NUCLEOTIDE SEQUENCE [LARGE SCALE GENOMIC DNA]</scope>
    <source>
        <strain evidence="15">PS312</strain>
    </source>
</reference>
<dbReference type="SUPFAM" id="SSF57716">
    <property type="entry name" value="Glucocorticoid receptor-like (DNA-binding domain)"/>
    <property type="match status" value="1"/>
</dbReference>
<dbReference type="EnsemblMetazoa" id="PPA25686.1">
    <property type="protein sequence ID" value="PPA25686.1"/>
    <property type="gene ID" value="WBGene00115240"/>
</dbReference>
<keyword evidence="6" id="KW-0722">Serine protease inhibitor</keyword>
<dbReference type="InterPro" id="IPR043519">
    <property type="entry name" value="NT_sf"/>
</dbReference>
<sequence>MDLTPPNHFDVPSSSRVNLGNPPSCRPSMAEKLPPGTLCVVCDDLATGNHYSVPSCNGCKTFFRRAVVNNRNFACMGNEDCPVNKGVRCACRHCRFKKCLLVGMDKGSIQNDRDRIGYTKRTRKEKQEKRSDSEDEESSRLANGISDCLDTSNHDLGEAIPQALHGLESNDKAMDPYLARLTTLENNFTLLLSRGRVTPYESLDEGLIANSKFHEQITVKMSDPIATPSSLDEHKMPFWRSRIIALYIDWAKTFPTFRNLPHSDKVALITNHASSYMIMCEAFRTPEHHNDKIVHPDGHYFTRYPPKDSLFLSTLSSAAKASIAAAENAAAAMTGGMTNVHGHNEMSKMIALPLEYGELPERYGVPIPADYGDPSAGLEGRPELHEVFEHGSHSRHDAVIIGKRETSTPESGGTTMMGAPANFMEALQNQQLQFGGPMNFGQQFGSDGIGGMMGMQQQQGMDTSGMGIGGMNPFMEVKMETEDSPPEMKPDIDKINHSTLANALAESGHPVPVEELRSIDEVTDTDNVNLNNLAGLTPVMAAMIDYVMKPFRRLKISTTEFATLQAIMFFDPDTDGLDSASQRNVAAEQKKLMAALSKHINRLYGTSGNERFANILLRIPTIRKVAAKKNESLQIIDMFNLFRLNSLVRETTLGIKPDNKRNAHGISPLTDVQALLQSQIPEEPPRTIVVLGYGVTVCDEVNDQTMTVSIPDLRAKLEFPNITLRAEAFSTLITALKGCKDAKEKSELLSLFWDCFSLYGDVVSRWSCSSLEGLKKEGILPSDSDIILHCMGSISDESKVKRKEIVRRILKLSGNVLKCSLELQTSNGRVAGDVVDVLMERGLEQEELLAAGSILGMNDIWRDSPHPFLSRIEWNEDRLEVMSDVMDVDSLWRASSGRKDELIFIADLPLSSIQSIDLSCVCYIKLGSLLSQYPHLVLNQSLIPHPALIPGLLEICAVERELSKIPCGGASTHINNQAKKLLMQCQQRGGSIQKGEEKKEENKGLMSIVDWMRSDERRLEEFIRRGTQVEFIPSMETLCMLSSLLPYSSKSCPDLSMQLLVSIAQRATGLANTIFLLCLTLLTRPWIEGIERRFVLETIAGTVTHRSMVSPALKMLTVMCQFASDRMKSIDLIGGIVEKYPTSLADNLSTLTVISDSDDIDWAREKLRLIQRICVATDSSDAYLSTLTGLMKKGGPLLTQTIRVVTQLCIMDELDLPPVASQIREKTKKGEDEETTAAFVQLLAVAAKEKEDEELMTRFSAEISSFTWNQSTIVRASAWRSLALFPIEYVISRGNEEDEVTVVQQFLNRFKSDEAGEEERRAFTVLLHSMLKVDVEQLPKPLYTMKAVRDDDLLSSLLSILTHSISSLDPLTTLCLFRPICYVQNVDKRTQYALSLYRTLLAQAILPQDENGKSRDKLRWMAGWRDATKCLLSLLEPTFDDNAANARTMARERINDELKRSIVSSSDTLPTVCMVLTTMIALGRGEKDVSTFSSFFISAVTFIQLANDSNFKPRVLPIFQVSISSCRRFPLFTRFLLSLISISSPPSQLSFFDQPIGDKEDIYWLQGEGNPKELLDQLLTLSSDKLRREMSVGDVRLAAVALGVDSVTVEIIVDELKREESEDIGKMIEETKGDEDIEPLFTRFCSLPLSIQQEWRPRLKRRVGRLARDGGDTLKHSLLRSLSSYSFLISSIDSSRFHNLPSNYEYLPRGSLLRSTVERILISDKVDDSIALVQSLVGIKRKDDRSLPPIDCSFLIPFETKNSSIVLRIAVQQKDVKQLSRLVSLWSDRGYSKCTREEMEALGESMGMVVEELGERISEKAVQLILEASKDDESLLDFIIPLMKCSIVYDTVLSRVRPLETINDLNQPILKKMIREEENVFHSANGRLGWLFEVLVEANRCDIGSLKRLIDILKGRGSMWMNGSSAVLLFALSHRSANEITEKIVDVVNVANVKRSEGGERRETLSHIWEILTVFILAGQSEIIHFPLWIEEKKKNPIAFVHLTRRAMDRYLRNVNSSMSGQISILTSECLEQLKEEEESEFSRSSLLIFIRLLIKYDRSSKLQQLLSQWTDLANLSYGPKTIEHRQKLRKTFFDLRRILEKNSGNKLIEIVGASTPSSDLDLLLLPYANDQNEDRIEEFNRNMRSILFRKQTLGPFATRLSHGGIMKTRAILLYKPKVPIIKGTTRTGVSFDIQMGSIDTVYSTNYTRLAFQLDPRLILVYHWLRQQTEKLFNLFSSMSIRNWQKSIDSFRCCLFGGRDNLFTAFHLYMLVIHFAQATGIVPILMDVHPLHLSRACHWKDLTEDHREGKNTVDSLHSTENVDVWAPSLTDQLVDYYSNIDFTKVEINVGKGIVKEKMTNNLLLIEPFHDQIKGVCKVKNGATLMNIMYSRPCLSAMRCRLSSQIRLRSEPSTSRESNSLLLSHYTFQRDDVFPGMRSTFVDTVLKGHSKALEEMESEIVLREEMRIKDLQKSENLLLNRVLPYLQSTVISNSQFIPVGSSVTGFASSHSDLDVVLFPTEKKSRDEFVKKFQPNEGLKQELLSVLRSKIVHSIHNWEDDRFEVEDCHIFPSFKVPLLICQFTNGTSLDISIADGICQSIRNTHLMRQYAALDVRVGRLLLWLKTWSSALEIRDSKAGLLSSYHLLLLVIHFLQSEQCLTIPVLPVLYQKHIDLFGKDVPIEDIVSRLAGPPHDSGQFYYNTMSTAELVIRFFEYYSMTNVLTKSIHIDKGMARGRTNLLTEQAAVYDPYSNQTGIFLPLSSLAFREAVLFTQRRMRSGFMFNPFNSSSDFSFNNFLESSNLSEWRISAVKRGAKIMKFGYHGMNQGDKSLHSTVERDVKDEEYNLSQIGVEEQHIILDDSSLGYSEYEEGGELIEVKMNDYCYLCTRSHPFIQGSQQYYLCANEEWMEVYQDREMCPETVPMLFIEVRPPPASTIDSQPFFAIQLDDGTVQYVNAPQSYVDEHQVLSLEEGEEPQTIMIDSDDLQQLIFPNQQIVLSGYEDEGMEMIEGGTVLNGPFQLYSGDVYFTFGNGTVNNNVGVKEDSSDVVYVNAKQHDRIVKRREARKKIASKIEPRKKYIHPSRHAHALARNRGEGGKFGAGKPEKGKISMKQELIYFLPVFTRSFMAVVTSEDITVAWGSQPPPCEIQTGRWRTAVFQDVQESSDGTLLYLLYDPIADERAPRNGGYRRADNCVVVFDLSLRCFTTTIPLTSCPGQLKFLFALRPITVGGDTRAVVVSEMKSGGGSVQLHFTLVNLTTQQMIPITHPLDVAHDYICTIREDAPELIVMANPGLQVWCLAMDVLVPTQPIEYFRVEGAKLRHFYDGFICGSVVVLVSAHPDGNLDYTRIHLLDMQTRSLTTYPCSPDPKRGFPVPRKQSAVVPVGGFIVVCGGESHGRGGVHRLNDYWRLHLNSFQWNQCIGEMPVPLIEPRLTTSYGGHAYLWGEWDGHLPGIARGINHLRIIRVGGLDSEYESPVAPPMDQVKYASAPPPPYTDQPPPYTAQNPPYHDESFEKRKKKKECCTILMTRLRWIFFLFFFPSVTSEIAPSIEFESIPRPIMPTTCHMLSCMPGMVCRMTEPAVCKSPPCDTQPTCVEGESNEESMVGEGTLLDPIADKLGEHSTSPEEPMRRNGPQSSLSSNWSRGGSAPLLDEDTTKLMEGAREKLMRAVMKQHPSSTSVGEFVVDLICLIRGTCQCNSNERYVTCGGCEGSCSNPNPSCPSGCRPSRCECLPGFVRFSSVCIPSRDCPNQPTRPSRPPGGPWPPSPPGSQNCGTGEEWDECGTLCEASCADTTPPACSPQCGGSGGCRLVPSYSIASSCRLDLVRDWNGRCSPSSSCGGNEPTTTTWAPNDWLALKLPSFPGRVNDFVMKDEDEYKEEYEEIEEERDMVVKRDIEEGRMKDEGMEELRRKEEGKVADIVLCPSNEEQKKCVTACEPSCGKKEFSFGERLTCALKPCLPTQCACMEGFLRWKDQCVKEEECGIEGDSKVCPPYQRYNLCGTRCEPSCSQSPIGCGASAGCAPPRCECIPGYVRWNNQCIPAVNCPNTSPTPSIPLCARNEIYMRCSSGCEPSCYSPAQNCGSRCYAPSCQCARGYYRRPAPYNDCVLWSQCGWALRREEKPDECRENEEFKECTKQCEPTCFDRNPKCSSTECGPPGCECSSGYLRISVHESVCIPPEMCPAKKTIWRRVTGLVQLLQPGQQQSGVQQDEEIRGKRTRKRKRNNRILK</sequence>
<dbReference type="PROSITE" id="PS51030">
    <property type="entry name" value="NUCLEAR_REC_DBD_2"/>
    <property type="match status" value="1"/>
</dbReference>
<keyword evidence="5" id="KW-0862">Zinc</keyword>
<keyword evidence="15" id="KW-1185">Reference proteome</keyword>
<proteinExistence type="inferred from homology"/>
<feature type="compositionally biased region" description="Low complexity" evidence="13">
    <location>
        <begin position="3634"/>
        <end position="3645"/>
    </location>
</feature>
<dbReference type="InterPro" id="IPR002919">
    <property type="entry name" value="TIL_dom"/>
</dbReference>
<evidence type="ECO:0000256" key="5">
    <source>
        <dbReference type="ARBA" id="ARBA00022833"/>
    </source>
</evidence>
<comment type="similarity">
    <text evidence="2">Belongs to the nuclear hormone receptor family.</text>
</comment>
<dbReference type="PROSITE" id="PS51843">
    <property type="entry name" value="NR_LBD"/>
    <property type="match status" value="1"/>
</dbReference>
<dbReference type="GO" id="GO:0030154">
    <property type="term" value="P:cell differentiation"/>
    <property type="evidence" value="ECO:0000318"/>
    <property type="project" value="GO_Central"/>
</dbReference>
<dbReference type="Pfam" id="PF00104">
    <property type="entry name" value="Hormone_recep"/>
    <property type="match status" value="2"/>
</dbReference>
<dbReference type="InterPro" id="IPR036084">
    <property type="entry name" value="Ser_inhib-like_sf"/>
</dbReference>
<dbReference type="Gene3D" id="3.30.50.10">
    <property type="entry name" value="Erythroid Transcription Factor GATA-1, subunit A"/>
    <property type="match status" value="1"/>
</dbReference>
<dbReference type="Gene3D" id="6.10.250.2430">
    <property type="match status" value="1"/>
</dbReference>
<dbReference type="GO" id="GO:0005634">
    <property type="term" value="C:nucleus"/>
    <property type="evidence" value="ECO:0007669"/>
    <property type="project" value="UniProtKB-SubCell"/>
</dbReference>
<evidence type="ECO:0000256" key="9">
    <source>
        <dbReference type="ARBA" id="ARBA00023163"/>
    </source>
</evidence>
<evidence type="ECO:0000256" key="7">
    <source>
        <dbReference type="ARBA" id="ARBA00023015"/>
    </source>
</evidence>
<feature type="region of interest" description="Disordered" evidence="13">
    <location>
        <begin position="113"/>
        <end position="140"/>
    </location>
</feature>
<keyword evidence="12" id="KW-0175">Coiled coil</keyword>
<evidence type="ECO:0000256" key="2">
    <source>
        <dbReference type="ARBA" id="ARBA00005993"/>
    </source>
</evidence>
<dbReference type="Pfam" id="PF22600">
    <property type="entry name" value="MTPAP-like_central"/>
    <property type="match status" value="1"/>
</dbReference>
<evidence type="ECO:0000256" key="8">
    <source>
        <dbReference type="ARBA" id="ARBA00023125"/>
    </source>
</evidence>
<keyword evidence="9" id="KW-0804">Transcription</keyword>
<dbReference type="InterPro" id="IPR001289">
    <property type="entry name" value="NFYA"/>
</dbReference>
<evidence type="ECO:0000256" key="12">
    <source>
        <dbReference type="SAM" id="Coils"/>
    </source>
</evidence>
<comment type="subcellular location">
    <subcellularLocation>
        <location evidence="1">Nucleus</location>
    </subcellularLocation>
</comment>
<keyword evidence="11" id="KW-0539">Nucleus</keyword>
<feature type="compositionally biased region" description="Basic and acidic residues" evidence="13">
    <location>
        <begin position="3613"/>
        <end position="3628"/>
    </location>
</feature>
<dbReference type="GO" id="GO:0000978">
    <property type="term" value="F:RNA polymerase II cis-regulatory region sequence-specific DNA binding"/>
    <property type="evidence" value="ECO:0000318"/>
    <property type="project" value="GO_Central"/>
</dbReference>
<feature type="compositionally biased region" description="Pro residues" evidence="13">
    <location>
        <begin position="3487"/>
        <end position="3499"/>
    </location>
</feature>
<feature type="region of interest" description="Disordered" evidence="13">
    <location>
        <begin position="3480"/>
        <end position="3512"/>
    </location>
</feature>
<accession>A0A2A6CA98</accession>
<evidence type="ECO:0000256" key="6">
    <source>
        <dbReference type="ARBA" id="ARBA00022900"/>
    </source>
</evidence>
<dbReference type="GO" id="GO:0006357">
    <property type="term" value="P:regulation of transcription by RNA polymerase II"/>
    <property type="evidence" value="ECO:0000318"/>
    <property type="project" value="GO_Central"/>
</dbReference>
<feature type="region of interest" description="Disordered" evidence="13">
    <location>
        <begin position="3751"/>
        <end position="3773"/>
    </location>
</feature>
<dbReference type="PANTHER" id="PTHR24083">
    <property type="entry name" value="NUCLEAR HORMONE RECEPTOR"/>
    <property type="match status" value="1"/>
</dbReference>
<dbReference type="InterPro" id="IPR001628">
    <property type="entry name" value="Znf_hrmn_rcpt"/>
</dbReference>
<name>A0A2A6CA98_PRIPA</name>
<dbReference type="InterPro" id="IPR015915">
    <property type="entry name" value="Kelch-typ_b-propeller"/>
</dbReference>
<feature type="compositionally biased region" description="Pro residues" evidence="13">
    <location>
        <begin position="3753"/>
        <end position="3766"/>
    </location>
</feature>
<dbReference type="Gene3D" id="2.120.10.80">
    <property type="entry name" value="Kelch-type beta propeller"/>
    <property type="match status" value="1"/>
</dbReference>
<dbReference type="SUPFAM" id="SSF57567">
    <property type="entry name" value="Serine protease inhibitors"/>
    <property type="match status" value="5"/>
</dbReference>
<organism evidence="14 15">
    <name type="scientific">Pristionchus pacificus</name>
    <name type="common">Parasitic nematode worm</name>
    <dbReference type="NCBI Taxonomy" id="54126"/>
    <lineage>
        <taxon>Eukaryota</taxon>
        <taxon>Metazoa</taxon>
        <taxon>Ecdysozoa</taxon>
        <taxon>Nematoda</taxon>
        <taxon>Chromadorea</taxon>
        <taxon>Rhabditida</taxon>
        <taxon>Rhabditina</taxon>
        <taxon>Diplogasteromorpha</taxon>
        <taxon>Diplogasteroidea</taxon>
        <taxon>Neodiplogasteridae</taxon>
        <taxon>Pristionchus</taxon>
    </lineage>
</organism>
<keyword evidence="7" id="KW-0805">Transcription regulation</keyword>
<dbReference type="GO" id="GO:0004879">
    <property type="term" value="F:nuclear receptor activity"/>
    <property type="evidence" value="ECO:0000318"/>
    <property type="project" value="GO_Central"/>
</dbReference>
<keyword evidence="8" id="KW-0238">DNA-binding</keyword>
<dbReference type="InterPro" id="IPR001723">
    <property type="entry name" value="Nuclear_hrmn_rcpt"/>
</dbReference>
<dbReference type="PRINTS" id="PR00047">
    <property type="entry name" value="STROIDFINGER"/>
</dbReference>
<dbReference type="GO" id="GO:0004867">
    <property type="term" value="F:serine-type endopeptidase inhibitor activity"/>
    <property type="evidence" value="ECO:0007669"/>
    <property type="project" value="UniProtKB-KW"/>
</dbReference>
<dbReference type="SMART" id="SM00521">
    <property type="entry name" value="CBF"/>
    <property type="match status" value="1"/>
</dbReference>
<dbReference type="Pfam" id="PF02045">
    <property type="entry name" value="CBFB_NFYA"/>
    <property type="match status" value="1"/>
</dbReference>
<dbReference type="Proteomes" id="UP000005239">
    <property type="component" value="Unassembled WGS sequence"/>
</dbReference>
<dbReference type="Pfam" id="PF00105">
    <property type="entry name" value="zf-C4"/>
    <property type="match status" value="1"/>
</dbReference>
<dbReference type="InterPro" id="IPR013088">
    <property type="entry name" value="Znf_NHR/GATA"/>
</dbReference>
<dbReference type="PROSITE" id="PS51152">
    <property type="entry name" value="NFYA_HAP2_2"/>
    <property type="match status" value="1"/>
</dbReference>
<dbReference type="InterPro" id="IPR049636">
    <property type="entry name" value="HNF4-like_DBD"/>
</dbReference>
<feature type="coiled-coil region" evidence="12">
    <location>
        <begin position="3864"/>
        <end position="3891"/>
    </location>
</feature>
<evidence type="ECO:0000256" key="13">
    <source>
        <dbReference type="SAM" id="MobiDB-lite"/>
    </source>
</evidence>
<dbReference type="SMART" id="SM00430">
    <property type="entry name" value="HOLI"/>
    <property type="match status" value="1"/>
</dbReference>